<dbReference type="GO" id="GO:0008146">
    <property type="term" value="F:sulfotransferase activity"/>
    <property type="evidence" value="ECO:0007669"/>
    <property type="project" value="TreeGrafter"/>
</dbReference>
<dbReference type="GO" id="GO:0004792">
    <property type="term" value="F:thiosulfate-cyanide sulfurtransferase activity"/>
    <property type="evidence" value="ECO:0007669"/>
    <property type="project" value="TreeGrafter"/>
</dbReference>
<organism evidence="3 4">
    <name type="scientific">Shewanella piezotolerans (strain WP3 / JCM 13877)</name>
    <dbReference type="NCBI Taxonomy" id="225849"/>
    <lineage>
        <taxon>Bacteria</taxon>
        <taxon>Pseudomonadati</taxon>
        <taxon>Pseudomonadota</taxon>
        <taxon>Gammaproteobacteria</taxon>
        <taxon>Alteromonadales</taxon>
        <taxon>Shewanellaceae</taxon>
        <taxon>Shewanella</taxon>
    </lineage>
</organism>
<dbReference type="GO" id="GO:0016779">
    <property type="term" value="F:nucleotidyltransferase activity"/>
    <property type="evidence" value="ECO:0007669"/>
    <property type="project" value="TreeGrafter"/>
</dbReference>
<evidence type="ECO:0000256" key="1">
    <source>
        <dbReference type="ARBA" id="ARBA00009919"/>
    </source>
</evidence>
<dbReference type="HOGENOM" id="CLU_013325_10_3_6"/>
<reference evidence="3 4" key="1">
    <citation type="journal article" date="2008" name="PLoS ONE">
        <title>Environmental adaptation: genomic analysis of the piezotolerant and psychrotolerant deep-sea iron reducing bacterium Shewanella piezotolerans WP3.</title>
        <authorList>
            <person name="Wang F."/>
            <person name="Wang J."/>
            <person name="Jian H."/>
            <person name="Zhang B."/>
            <person name="Li S."/>
            <person name="Wang F."/>
            <person name="Zeng X."/>
            <person name="Gao L."/>
            <person name="Bartlett D.H."/>
            <person name="Yu J."/>
            <person name="Hu S."/>
            <person name="Xiao X."/>
        </authorList>
    </citation>
    <scope>NUCLEOTIDE SEQUENCE [LARGE SCALE GENOMIC DNA]</scope>
    <source>
        <strain evidence="4">WP3 / JCM 13877</strain>
    </source>
</reference>
<accession>B8CNV8</accession>
<dbReference type="InterPro" id="IPR000594">
    <property type="entry name" value="ThiF_NAD_FAD-bd"/>
</dbReference>
<dbReference type="InterPro" id="IPR035985">
    <property type="entry name" value="Ubiquitin-activating_enz"/>
</dbReference>
<dbReference type="PANTHER" id="PTHR10953">
    <property type="entry name" value="UBIQUITIN-ACTIVATING ENZYME E1"/>
    <property type="match status" value="1"/>
</dbReference>
<dbReference type="Pfam" id="PF00899">
    <property type="entry name" value="ThiF"/>
    <property type="match status" value="1"/>
</dbReference>
<evidence type="ECO:0000259" key="2">
    <source>
        <dbReference type="Pfam" id="PF00899"/>
    </source>
</evidence>
<dbReference type="GO" id="GO:0005829">
    <property type="term" value="C:cytosol"/>
    <property type="evidence" value="ECO:0007669"/>
    <property type="project" value="TreeGrafter"/>
</dbReference>
<dbReference type="AlphaFoldDB" id="B8CNV8"/>
<feature type="domain" description="THIF-type NAD/FAD binding fold" evidence="2">
    <location>
        <begin position="11"/>
        <end position="268"/>
    </location>
</feature>
<comment type="similarity">
    <text evidence="1">Belongs to the HesA/MoeB/ThiF family.</text>
</comment>
<dbReference type="RefSeq" id="WP_020912437.1">
    <property type="nucleotide sequence ID" value="NC_011566.1"/>
</dbReference>
<gene>
    <name evidence="3" type="ordered locus">swp_2332</name>
</gene>
<dbReference type="InterPro" id="IPR045886">
    <property type="entry name" value="ThiF/MoeB/HesA"/>
</dbReference>
<keyword evidence="4" id="KW-1185">Reference proteome</keyword>
<name>B8CNV8_SHEPW</name>
<dbReference type="SUPFAM" id="SSF69572">
    <property type="entry name" value="Activating enzymes of the ubiquitin-like proteins"/>
    <property type="match status" value="1"/>
</dbReference>
<dbReference type="PANTHER" id="PTHR10953:SF240">
    <property type="entry name" value="SULFUR CARRIER PROTEIN THIS ADENYLYLTRANSFERASE"/>
    <property type="match status" value="1"/>
</dbReference>
<protein>
    <submittedName>
        <fullName evidence="3">ThiF protein, putative</fullName>
    </submittedName>
</protein>
<sequence>MAVTDKEFLHYSRQILLPEVGEQGQNRFKQSHILIIGVGGLGTLTAQYLAAAGIGKITLVDGDVVELSNLPRQLLFSKEDLGANKAQVAAIKLMRAYEGSEIYCYQNYLNAANTQELFCSQISKFDLLLDCSDNFEVRQLVNQQAIEQGITLVSASAAHFQGQLLSINQQISPESGCYHCLYPSDMSVSQTCQTIGVLGPMVGTLASMQALMSLNLLLDVDVLKPSLDETTAKTKINGNQLLGKLFRFDGGKFTWRQASLLRDPNCSVCSA</sequence>
<dbReference type="CDD" id="cd00757">
    <property type="entry name" value="ThiF_MoeB_HesA_family"/>
    <property type="match status" value="1"/>
</dbReference>
<proteinExistence type="inferred from homology"/>
<evidence type="ECO:0000313" key="3">
    <source>
        <dbReference type="EMBL" id="ACJ29077.1"/>
    </source>
</evidence>
<dbReference type="Proteomes" id="UP000000753">
    <property type="component" value="Chromosome"/>
</dbReference>
<dbReference type="EMBL" id="CP000472">
    <property type="protein sequence ID" value="ACJ29077.1"/>
    <property type="molecule type" value="Genomic_DNA"/>
</dbReference>
<evidence type="ECO:0000313" key="4">
    <source>
        <dbReference type="Proteomes" id="UP000000753"/>
    </source>
</evidence>
<dbReference type="FunFam" id="3.40.50.720:FF:000080">
    <property type="entry name" value="Thiazole biosynthesis adenylyltransferase ThiF"/>
    <property type="match status" value="1"/>
</dbReference>
<dbReference type="Gene3D" id="3.40.50.720">
    <property type="entry name" value="NAD(P)-binding Rossmann-like Domain"/>
    <property type="match status" value="1"/>
</dbReference>
<dbReference type="OrthoDB" id="9804286at2"/>
<dbReference type="KEGG" id="swp:swp_2332"/>
<dbReference type="eggNOG" id="COG0476">
    <property type="taxonomic scope" value="Bacteria"/>
</dbReference>
<dbReference type="GO" id="GO:0008641">
    <property type="term" value="F:ubiquitin-like modifier activating enzyme activity"/>
    <property type="evidence" value="ECO:0007669"/>
    <property type="project" value="InterPro"/>
</dbReference>
<dbReference type="STRING" id="225849.swp_2332"/>